<keyword evidence="5" id="KW-0732">Signal</keyword>
<keyword evidence="2 4" id="KW-0378">Hydrolase</keyword>
<dbReference type="InterPro" id="IPR006626">
    <property type="entry name" value="PbH1"/>
</dbReference>
<dbReference type="EMBL" id="CP042434">
    <property type="protein sequence ID" value="QEC72698.1"/>
    <property type="molecule type" value="Genomic_DNA"/>
</dbReference>
<dbReference type="KEGG" id="agi:FSB73_14440"/>
<dbReference type="GO" id="GO:0004650">
    <property type="term" value="F:polygalacturonase activity"/>
    <property type="evidence" value="ECO:0007669"/>
    <property type="project" value="InterPro"/>
</dbReference>
<dbReference type="Pfam" id="PF00295">
    <property type="entry name" value="Glyco_hydro_28"/>
    <property type="match status" value="1"/>
</dbReference>
<evidence type="ECO:0000256" key="2">
    <source>
        <dbReference type="ARBA" id="ARBA00022801"/>
    </source>
</evidence>
<evidence type="ECO:0000313" key="6">
    <source>
        <dbReference type="EMBL" id="QEC72698.1"/>
    </source>
</evidence>
<dbReference type="SMART" id="SM00710">
    <property type="entry name" value="PbH1"/>
    <property type="match status" value="4"/>
</dbReference>
<dbReference type="Gene3D" id="2.160.20.10">
    <property type="entry name" value="Single-stranded right-handed beta-helix, Pectin lyase-like"/>
    <property type="match status" value="1"/>
</dbReference>
<dbReference type="PANTHER" id="PTHR31339:SF9">
    <property type="entry name" value="PLASMIN AND FIBRONECTIN-BINDING PROTEIN A"/>
    <property type="match status" value="1"/>
</dbReference>
<comment type="similarity">
    <text evidence="1 4">Belongs to the glycosyl hydrolase 28 family.</text>
</comment>
<evidence type="ECO:0000313" key="7">
    <source>
        <dbReference type="Proteomes" id="UP000321291"/>
    </source>
</evidence>
<dbReference type="InterPro" id="IPR012334">
    <property type="entry name" value="Pectin_lyas_fold"/>
</dbReference>
<dbReference type="OrthoDB" id="9795222at2"/>
<dbReference type="InterPro" id="IPR000743">
    <property type="entry name" value="Glyco_hydro_28"/>
</dbReference>
<dbReference type="InterPro" id="IPR011050">
    <property type="entry name" value="Pectin_lyase_fold/virulence"/>
</dbReference>
<dbReference type="RefSeq" id="WP_146783612.1">
    <property type="nucleotide sequence ID" value="NZ_CP042434.1"/>
</dbReference>
<accession>A0A5B8VR04</accession>
<dbReference type="PANTHER" id="PTHR31339">
    <property type="entry name" value="PECTIN LYASE-RELATED"/>
    <property type="match status" value="1"/>
</dbReference>
<gene>
    <name evidence="6" type="ORF">FSB73_14440</name>
</gene>
<evidence type="ECO:0000256" key="4">
    <source>
        <dbReference type="RuleBase" id="RU361169"/>
    </source>
</evidence>
<evidence type="ECO:0000256" key="3">
    <source>
        <dbReference type="ARBA" id="ARBA00023295"/>
    </source>
</evidence>
<evidence type="ECO:0000256" key="1">
    <source>
        <dbReference type="ARBA" id="ARBA00008834"/>
    </source>
</evidence>
<protein>
    <submittedName>
        <fullName evidence="6">Glycoside hydrolase family 28 protein</fullName>
    </submittedName>
</protein>
<feature type="chain" id="PRO_5022876936" evidence="5">
    <location>
        <begin position="43"/>
        <end position="611"/>
    </location>
</feature>
<reference evidence="6 7" key="1">
    <citation type="journal article" date="2017" name="Int. J. Syst. Evol. Microbiol.">
        <title>Arachidicoccus ginsenosidivorans sp. nov., with ginsenoside-converting activity isolated from ginseng cultivating soil.</title>
        <authorList>
            <person name="Siddiqi M.Z."/>
            <person name="Aslam Z."/>
            <person name="Im W.T."/>
        </authorList>
    </citation>
    <scope>NUCLEOTIDE SEQUENCE [LARGE SCALE GENOMIC DNA]</scope>
    <source>
        <strain evidence="6 7">Gsoil 809</strain>
    </source>
</reference>
<dbReference type="AlphaFoldDB" id="A0A5B8VR04"/>
<feature type="signal peptide" evidence="5">
    <location>
        <begin position="1"/>
        <end position="42"/>
    </location>
</feature>
<organism evidence="6 7">
    <name type="scientific">Arachidicoccus ginsenosidivorans</name>
    <dbReference type="NCBI Taxonomy" id="496057"/>
    <lineage>
        <taxon>Bacteria</taxon>
        <taxon>Pseudomonadati</taxon>
        <taxon>Bacteroidota</taxon>
        <taxon>Chitinophagia</taxon>
        <taxon>Chitinophagales</taxon>
        <taxon>Chitinophagaceae</taxon>
        <taxon>Arachidicoccus</taxon>
    </lineage>
</organism>
<dbReference type="InterPro" id="IPR051801">
    <property type="entry name" value="GH28_Enzymes"/>
</dbReference>
<proteinExistence type="inferred from homology"/>
<keyword evidence="7" id="KW-1185">Reference proteome</keyword>
<sequence length="611" mass="65951">MSGIKNKRTINFRSAKALFKGAVAASLAAVLASGLITPSALNAQGRQGLEPPATAESFKIPANLLALEKLQLPAFKADTVFVEKLGGKPDGITLNTQPIQMAIDQLAGSGGGVVFIGPGQWLTGPLVLKSNINLHIAAGALLQFSGDFDQYPMVTTSYEGLRAVRCQAPISASGAAHIGITGKGIIDGAGDSWRMVKKDKLTASQWKDLVASGGVLDDRSRIWYPSAASLKGSQTKDAGVFKAGKTAADYKDIKDYLRPNLLSLISCKGVLLQGVTFQNSPAWCLHPLLCQQVIIRDVYAKNPWYAQNGDGLDLESCKDVLIEHSSFDVGDDGICMKSGRDEQGRKRAAPTQNVLIQYCTVYHAHGGFVIGSEMSGGVRDVAIRHCSFLGTDIGLRFKTTRGRGGVVEDIYASWINMQNIKGDAIRFNMYYAAKDPVPLNGEQREVPKEVMEPVTQATPQFRHFYISNINCNGADHSLFFRGLPEMAIKDIHLSKLTMQTQKGIELIQADGIDIQNMKGIITDTKTSFLTLSNTRNSRFSDIDLSIGSAKNNKIATTDKKEAAVVVLGARSGAITFKITNLDGVQFKNATSENQIQTQFAAGANQRALTFE</sequence>
<evidence type="ECO:0000256" key="5">
    <source>
        <dbReference type="SAM" id="SignalP"/>
    </source>
</evidence>
<dbReference type="Proteomes" id="UP000321291">
    <property type="component" value="Chromosome"/>
</dbReference>
<dbReference type="SUPFAM" id="SSF51126">
    <property type="entry name" value="Pectin lyase-like"/>
    <property type="match status" value="1"/>
</dbReference>
<keyword evidence="3 4" id="KW-0326">Glycosidase</keyword>
<name>A0A5B8VR04_9BACT</name>
<dbReference type="GO" id="GO:0005975">
    <property type="term" value="P:carbohydrate metabolic process"/>
    <property type="evidence" value="ECO:0007669"/>
    <property type="project" value="InterPro"/>
</dbReference>